<dbReference type="InterPro" id="IPR012337">
    <property type="entry name" value="RNaseH-like_sf"/>
</dbReference>
<keyword evidence="1" id="KW-0540">Nuclease</keyword>
<organism evidence="5 6">
    <name type="scientific">Deinococcus budaensis</name>
    <dbReference type="NCBI Taxonomy" id="1665626"/>
    <lineage>
        <taxon>Bacteria</taxon>
        <taxon>Thermotogati</taxon>
        <taxon>Deinococcota</taxon>
        <taxon>Deinococci</taxon>
        <taxon>Deinococcales</taxon>
        <taxon>Deinococcaceae</taxon>
        <taxon>Deinococcus</taxon>
    </lineage>
</organism>
<evidence type="ECO:0000313" key="5">
    <source>
        <dbReference type="EMBL" id="MBB5235540.1"/>
    </source>
</evidence>
<dbReference type="Proteomes" id="UP000525389">
    <property type="component" value="Unassembled WGS sequence"/>
</dbReference>
<keyword evidence="3 5" id="KW-0269">Exonuclease</keyword>
<evidence type="ECO:0000259" key="4">
    <source>
        <dbReference type="SMART" id="SM00479"/>
    </source>
</evidence>
<reference evidence="5 6" key="1">
    <citation type="submission" date="2020-08" db="EMBL/GenBank/DDBJ databases">
        <title>Genomic Encyclopedia of Type Strains, Phase IV (KMG-IV): sequencing the most valuable type-strain genomes for metagenomic binning, comparative biology and taxonomic classification.</title>
        <authorList>
            <person name="Goeker M."/>
        </authorList>
    </citation>
    <scope>NUCLEOTIDE SEQUENCE [LARGE SCALE GENOMIC DNA]</scope>
    <source>
        <strain evidence="5 6">DSM 101791</strain>
    </source>
</reference>
<feature type="domain" description="Exonuclease" evidence="4">
    <location>
        <begin position="3"/>
        <end position="178"/>
    </location>
</feature>
<dbReference type="InterPro" id="IPR036397">
    <property type="entry name" value="RNaseH_sf"/>
</dbReference>
<protein>
    <submittedName>
        <fullName evidence="5">Inhibitor of KinA sporulation pathway (Predicted exonuclease)</fullName>
    </submittedName>
</protein>
<evidence type="ECO:0000256" key="2">
    <source>
        <dbReference type="ARBA" id="ARBA00022801"/>
    </source>
</evidence>
<gene>
    <name evidence="5" type="ORF">HNQ09_002997</name>
</gene>
<dbReference type="SUPFAM" id="SSF53098">
    <property type="entry name" value="Ribonuclease H-like"/>
    <property type="match status" value="1"/>
</dbReference>
<accession>A0A7W8GH50</accession>
<sequence length="196" mass="21644">MPLLNVIDVEATCWAGEPPPGQYSEIIEIGVCVLDLSTLERVEKRSLLVRPEHSEVSEFCTGLTGLTPEEVATGLRFQDACEVLRRDFDSASRLWASWGDYDRWQFERQCGEEVPSPFGVGHTNAKGVYAAGYGLRRAGMARALRHAGLPLEGTHHRGADDAWNIAALIARMVRDGVWQEAALQALIDLDQELGLL</sequence>
<keyword evidence="6" id="KW-1185">Reference proteome</keyword>
<dbReference type="CDD" id="cd06133">
    <property type="entry name" value="ERI-1_3'hExo_like"/>
    <property type="match status" value="1"/>
</dbReference>
<comment type="caution">
    <text evidence="5">The sequence shown here is derived from an EMBL/GenBank/DDBJ whole genome shotgun (WGS) entry which is preliminary data.</text>
</comment>
<dbReference type="GO" id="GO:0000175">
    <property type="term" value="F:3'-5'-RNA exonuclease activity"/>
    <property type="evidence" value="ECO:0007669"/>
    <property type="project" value="InterPro"/>
</dbReference>
<dbReference type="InterPro" id="IPR051274">
    <property type="entry name" value="3-5_Exoribonuclease"/>
</dbReference>
<evidence type="ECO:0000256" key="1">
    <source>
        <dbReference type="ARBA" id="ARBA00022722"/>
    </source>
</evidence>
<dbReference type="EMBL" id="JACHFN010000013">
    <property type="protein sequence ID" value="MBB5235540.1"/>
    <property type="molecule type" value="Genomic_DNA"/>
</dbReference>
<name>A0A7W8GH50_9DEIO</name>
<dbReference type="InterPro" id="IPR013520">
    <property type="entry name" value="Ribonucl_H"/>
</dbReference>
<dbReference type="Pfam" id="PF00929">
    <property type="entry name" value="RNase_T"/>
    <property type="match status" value="1"/>
</dbReference>
<evidence type="ECO:0000313" key="6">
    <source>
        <dbReference type="Proteomes" id="UP000525389"/>
    </source>
</evidence>
<dbReference type="Gene3D" id="3.30.420.10">
    <property type="entry name" value="Ribonuclease H-like superfamily/Ribonuclease H"/>
    <property type="match status" value="1"/>
</dbReference>
<dbReference type="RefSeq" id="WP_184030840.1">
    <property type="nucleotide sequence ID" value="NZ_JACHFN010000013.1"/>
</dbReference>
<dbReference type="GO" id="GO:0003676">
    <property type="term" value="F:nucleic acid binding"/>
    <property type="evidence" value="ECO:0007669"/>
    <property type="project" value="InterPro"/>
</dbReference>
<dbReference type="PANTHER" id="PTHR23044">
    <property type="entry name" value="3'-5' EXONUCLEASE ERI1-RELATED"/>
    <property type="match status" value="1"/>
</dbReference>
<dbReference type="PANTHER" id="PTHR23044:SF61">
    <property type="entry name" value="3'-5' EXORIBONUCLEASE 1-RELATED"/>
    <property type="match status" value="1"/>
</dbReference>
<keyword evidence="2" id="KW-0378">Hydrolase</keyword>
<dbReference type="InterPro" id="IPR047201">
    <property type="entry name" value="ERI-1_3'hExo-like"/>
</dbReference>
<evidence type="ECO:0000256" key="3">
    <source>
        <dbReference type="ARBA" id="ARBA00022839"/>
    </source>
</evidence>
<dbReference type="AlphaFoldDB" id="A0A7W8GH50"/>
<proteinExistence type="predicted"/>
<dbReference type="SMART" id="SM00479">
    <property type="entry name" value="EXOIII"/>
    <property type="match status" value="1"/>
</dbReference>